<sequence>MEELSKPLTLKCGLKLPNRLVKAAMAENMADKNSLPDQKFHTVYGEWARGGWGMVLTGNVHVDAAYLGDARETAVDPSVETQLKHAWEEWARVCNRHGTPTIVQLNHAGRQSPIGAGKRGLCTKSLAPSPIPLDLGGGLLTKALVPLIFGTPREMTLRDINKVVQQFTYAARQAANAGFQGVEIHAAHGYLLSQFLSAKANQRTDDYGGSAGNRARLIVQILQAVREVVPASFCVGIKLNSVDHQSVDELRECVEQLRLIVAAGVDFLEISGGTFEDPKMMPNADQMLREKSARSKAREAFFLEFAGSIRHEFPSVPLMVTGGFRTRLGMQSAIESRDCDLVGIGRPAALHPRLPNEIIFNKDIPDDESTLPTPHLKTPWTAKITGAKSVSSGFESNCTLAAI</sequence>
<dbReference type="SUPFAM" id="SSF51395">
    <property type="entry name" value="FMN-linked oxidoreductases"/>
    <property type="match status" value="1"/>
</dbReference>
<proteinExistence type="inferred from homology"/>
<dbReference type="Proteomes" id="UP000286045">
    <property type="component" value="Unassembled WGS sequence"/>
</dbReference>
<dbReference type="STRING" id="363999.A0A439CPZ0"/>
<evidence type="ECO:0000313" key="6">
    <source>
        <dbReference type="EMBL" id="RWA04224.1"/>
    </source>
</evidence>
<evidence type="ECO:0000259" key="5">
    <source>
        <dbReference type="Pfam" id="PF00724"/>
    </source>
</evidence>
<comment type="caution">
    <text evidence="6">The sequence shown here is derived from an EMBL/GenBank/DDBJ whole genome shotgun (WGS) entry which is preliminary data.</text>
</comment>
<keyword evidence="7" id="KW-1185">Reference proteome</keyword>
<dbReference type="CDD" id="cd04733">
    <property type="entry name" value="OYE_like_2_FMN"/>
    <property type="match status" value="1"/>
</dbReference>
<protein>
    <recommendedName>
        <fullName evidence="5">NADH:flavin oxidoreductase/NADH oxidase N-terminal domain-containing protein</fullName>
    </recommendedName>
</protein>
<evidence type="ECO:0000256" key="2">
    <source>
        <dbReference type="ARBA" id="ARBA00022630"/>
    </source>
</evidence>
<keyword evidence="2" id="KW-0285">Flavoprotein</keyword>
<evidence type="ECO:0000256" key="1">
    <source>
        <dbReference type="ARBA" id="ARBA00005979"/>
    </source>
</evidence>
<dbReference type="Gene3D" id="3.20.20.70">
    <property type="entry name" value="Aldolase class I"/>
    <property type="match status" value="1"/>
</dbReference>
<dbReference type="InterPro" id="IPR001155">
    <property type="entry name" value="OxRdtase_FMN_N"/>
</dbReference>
<comment type="similarity">
    <text evidence="1">Belongs to the NADH:flavin oxidoreductase/NADH oxidase family.</text>
</comment>
<dbReference type="EMBL" id="RYZI01000608">
    <property type="protein sequence ID" value="RWA04224.1"/>
    <property type="molecule type" value="Genomic_DNA"/>
</dbReference>
<dbReference type="PANTHER" id="PTHR43656:SF2">
    <property type="entry name" value="BINDING OXIDOREDUCTASE, PUTATIVE (AFU_ORTHOLOGUE AFUA_2G08260)-RELATED"/>
    <property type="match status" value="1"/>
</dbReference>
<evidence type="ECO:0000313" key="7">
    <source>
        <dbReference type="Proteomes" id="UP000286045"/>
    </source>
</evidence>
<gene>
    <name evidence="6" type="ORF">EKO27_g10881</name>
</gene>
<evidence type="ECO:0000256" key="4">
    <source>
        <dbReference type="ARBA" id="ARBA00023002"/>
    </source>
</evidence>
<dbReference type="InterPro" id="IPR013785">
    <property type="entry name" value="Aldolase_TIM"/>
</dbReference>
<organism evidence="6 7">
    <name type="scientific">Xylaria grammica</name>
    <dbReference type="NCBI Taxonomy" id="363999"/>
    <lineage>
        <taxon>Eukaryota</taxon>
        <taxon>Fungi</taxon>
        <taxon>Dikarya</taxon>
        <taxon>Ascomycota</taxon>
        <taxon>Pezizomycotina</taxon>
        <taxon>Sordariomycetes</taxon>
        <taxon>Xylariomycetidae</taxon>
        <taxon>Xylariales</taxon>
        <taxon>Xylariaceae</taxon>
        <taxon>Xylaria</taxon>
    </lineage>
</organism>
<feature type="domain" description="NADH:flavin oxidoreductase/NADH oxidase N-terminal" evidence="5">
    <location>
        <begin position="4"/>
        <end position="358"/>
    </location>
</feature>
<keyword evidence="4" id="KW-0560">Oxidoreductase</keyword>
<dbReference type="AlphaFoldDB" id="A0A439CPZ0"/>
<evidence type="ECO:0000256" key="3">
    <source>
        <dbReference type="ARBA" id="ARBA00022643"/>
    </source>
</evidence>
<dbReference type="InterPro" id="IPR051799">
    <property type="entry name" value="NADH_flavin_oxidoreductase"/>
</dbReference>
<dbReference type="PANTHER" id="PTHR43656">
    <property type="entry name" value="BINDING OXIDOREDUCTASE, PUTATIVE (AFU_ORTHOLOGUE AFUA_2G08260)-RELATED"/>
    <property type="match status" value="1"/>
</dbReference>
<reference evidence="6 7" key="1">
    <citation type="submission" date="2018-12" db="EMBL/GenBank/DDBJ databases">
        <title>Draft genome sequence of Xylaria grammica IHI A82.</title>
        <authorList>
            <person name="Buettner E."/>
            <person name="Kellner H."/>
        </authorList>
    </citation>
    <scope>NUCLEOTIDE SEQUENCE [LARGE SCALE GENOMIC DNA]</scope>
    <source>
        <strain evidence="6 7">IHI A82</strain>
    </source>
</reference>
<dbReference type="GO" id="GO:0016491">
    <property type="term" value="F:oxidoreductase activity"/>
    <property type="evidence" value="ECO:0007669"/>
    <property type="project" value="UniProtKB-KW"/>
</dbReference>
<accession>A0A439CPZ0</accession>
<name>A0A439CPZ0_9PEZI</name>
<keyword evidence="3" id="KW-0288">FMN</keyword>
<dbReference type="Pfam" id="PF00724">
    <property type="entry name" value="Oxidored_FMN"/>
    <property type="match status" value="1"/>
</dbReference>
<dbReference type="GO" id="GO:0010181">
    <property type="term" value="F:FMN binding"/>
    <property type="evidence" value="ECO:0007669"/>
    <property type="project" value="InterPro"/>
</dbReference>